<accession>A5INK1</accession>
<evidence type="ECO:0000313" key="3">
    <source>
        <dbReference type="Proteomes" id="UP000006558"/>
    </source>
</evidence>
<dbReference type="InterPro" id="IPR043519">
    <property type="entry name" value="NT_sf"/>
</dbReference>
<dbReference type="EMBL" id="CP000702">
    <property type="protein sequence ID" value="ABQ47774.1"/>
    <property type="molecule type" value="Genomic_DNA"/>
</dbReference>
<dbReference type="AlphaFoldDB" id="A5INK1"/>
<dbReference type="HOGENOM" id="CLU_130257_3_2_0"/>
<dbReference type="InterPro" id="IPR002934">
    <property type="entry name" value="Polymerase_NTP_transf_dom"/>
</dbReference>
<dbReference type="Proteomes" id="UP000006558">
    <property type="component" value="Chromosome"/>
</dbReference>
<sequence>MQETEGESDIDILVILDRDVDIKVRESICDIAYELNLKYDVVLDVSIYSRKEWDRYREVFPFIINVEKEGVVV</sequence>
<gene>
    <name evidence="2" type="ordered locus">Tpet_1774</name>
</gene>
<dbReference type="KEGG" id="tpt:Tpet_1774"/>
<proteinExistence type="predicted"/>
<dbReference type="eggNOG" id="COG1708">
    <property type="taxonomic scope" value="Bacteria"/>
</dbReference>
<organism evidence="2 3">
    <name type="scientific">Thermotoga petrophila (strain ATCC BAA-488 / DSM 13995 / JCM 10881 / RKU-1)</name>
    <dbReference type="NCBI Taxonomy" id="390874"/>
    <lineage>
        <taxon>Bacteria</taxon>
        <taxon>Thermotogati</taxon>
        <taxon>Thermotogota</taxon>
        <taxon>Thermotogae</taxon>
        <taxon>Thermotogales</taxon>
        <taxon>Thermotogaceae</taxon>
        <taxon>Thermotoga</taxon>
    </lineage>
</organism>
<dbReference type="Gene3D" id="3.30.460.10">
    <property type="entry name" value="Beta Polymerase, domain 2"/>
    <property type="match status" value="1"/>
</dbReference>
<reference evidence="2 3" key="2">
    <citation type="journal article" date="2009" name="Proc. Natl. Acad. Sci. U.S.A.">
        <title>On the chimeric nature, thermophilic origin, and phylogenetic placement of the Thermotogales.</title>
        <authorList>
            <person name="Zhaxybayeva O."/>
            <person name="Swithers K.S."/>
            <person name="Lapierre P."/>
            <person name="Fournier G.P."/>
            <person name="Bickhart D.M."/>
            <person name="DeBoy R.T."/>
            <person name="Nelson K.E."/>
            <person name="Nesbo C.L."/>
            <person name="Doolittle W.F."/>
            <person name="Gogarten J.P."/>
            <person name="Noll K.M."/>
        </authorList>
    </citation>
    <scope>NUCLEOTIDE SEQUENCE [LARGE SCALE GENOMIC DNA]</scope>
    <source>
        <strain evidence="3">ATCC BAA-488 / DSM 13995 / JCM 10881 / RKU-1</strain>
    </source>
</reference>
<dbReference type="STRING" id="390874.Tpet_1774"/>
<dbReference type="Pfam" id="PF01909">
    <property type="entry name" value="NTP_transf_2"/>
    <property type="match status" value="1"/>
</dbReference>
<name>A5INK1_THEP1</name>
<reference evidence="3" key="1">
    <citation type="submission" date="2007-05" db="EMBL/GenBank/DDBJ databases">
        <title>Complete sequence of Thermotoga petrophila RKU-1.</title>
        <authorList>
            <consortium name="US DOE Joint Genome Institute"/>
            <person name="Copeland A."/>
            <person name="Lucas S."/>
            <person name="Lapidus A."/>
            <person name="Barry K."/>
            <person name="Glavina del Rio T."/>
            <person name="Dalin E."/>
            <person name="Tice H."/>
            <person name="Pitluck S."/>
            <person name="Sims D."/>
            <person name="Brettin T."/>
            <person name="Bruce D."/>
            <person name="Detter J.C."/>
            <person name="Han C."/>
            <person name="Tapia R."/>
            <person name="Schmutz J."/>
            <person name="Larimer F."/>
            <person name="Land M."/>
            <person name="Hauser L."/>
            <person name="Kyrpides N."/>
            <person name="Mikhailova N."/>
            <person name="Nelson K."/>
            <person name="Gogarten J.P."/>
            <person name="Noll K."/>
            <person name="Richardson P."/>
        </authorList>
    </citation>
    <scope>NUCLEOTIDE SEQUENCE [LARGE SCALE GENOMIC DNA]</scope>
    <source>
        <strain evidence="3">ATCC BAA-488 / DSM 13995 / JCM 10881 / RKU-1</strain>
    </source>
</reference>
<feature type="domain" description="Polymerase nucleotidyl transferase" evidence="1">
    <location>
        <begin position="4"/>
        <end position="60"/>
    </location>
</feature>
<dbReference type="SUPFAM" id="SSF81301">
    <property type="entry name" value="Nucleotidyltransferase"/>
    <property type="match status" value="1"/>
</dbReference>
<protein>
    <recommendedName>
        <fullName evidence="1">Polymerase nucleotidyl transferase domain-containing protein</fullName>
    </recommendedName>
</protein>
<dbReference type="GO" id="GO:0016779">
    <property type="term" value="F:nucleotidyltransferase activity"/>
    <property type="evidence" value="ECO:0007669"/>
    <property type="project" value="InterPro"/>
</dbReference>
<evidence type="ECO:0000259" key="1">
    <source>
        <dbReference type="Pfam" id="PF01909"/>
    </source>
</evidence>
<evidence type="ECO:0000313" key="2">
    <source>
        <dbReference type="EMBL" id="ABQ47774.1"/>
    </source>
</evidence>